<dbReference type="InterPro" id="IPR011761">
    <property type="entry name" value="ATP-grasp"/>
</dbReference>
<protein>
    <submittedName>
        <fullName evidence="6">ATP-grasp domain-containing protein</fullName>
    </submittedName>
</protein>
<dbReference type="Gene3D" id="3.40.50.20">
    <property type="match status" value="1"/>
</dbReference>
<dbReference type="Gene3D" id="3.30.470.20">
    <property type="entry name" value="ATP-grasp fold, B domain"/>
    <property type="match status" value="1"/>
</dbReference>
<dbReference type="PROSITE" id="PS50975">
    <property type="entry name" value="ATP_GRASP"/>
    <property type="match status" value="1"/>
</dbReference>
<dbReference type="PANTHER" id="PTHR43585">
    <property type="entry name" value="FUMIPYRROLE BIOSYNTHESIS PROTEIN C"/>
    <property type="match status" value="1"/>
</dbReference>
<dbReference type="Pfam" id="PF13535">
    <property type="entry name" value="ATP-grasp_4"/>
    <property type="match status" value="1"/>
</dbReference>
<accession>A0AAU2JTS3</accession>
<keyword evidence="2 4" id="KW-0547">Nucleotide-binding</keyword>
<sequence length="433" mass="46413">MPTESSPLPGAVLFMGDLVVLARQGRLIQEARRRGLAALAVVSTDTDLERLAAARADAGHPLSGLVDVVQVSDARIATVIPAVQPLLRTYDVRGVISVGEVFVEPVGVLADCLGLPGTGSAAAVICRNKLLQRTTVPEFSPRWEVVPVAERGTFALAQDGFPAVVKPAGRFYSSGVRQVYDQAELSEALGVFGEEEISLVEERVVGREFSVEALVQNGEVFWSAVTGKETNEHDSDFFTELSHTSPALIEPEEEAALIAANTEILRRVGVRDGITHAEYRLTTGGVVLMEVAARLPGDAITFLWELATGEPFEPVMLDLALGEPASYPAPRRRARQHFLDHPHGVLRDVTADGVEVSWPSRDDRWPLMTPAPAGAPAEPRAVLVGRLPGDLLGSQKDSGHRSASVIVDAPLDTDVDLVTKQAVELVTFAVDPL</sequence>
<feature type="domain" description="ATP-grasp" evidence="5">
    <location>
        <begin position="128"/>
        <end position="321"/>
    </location>
</feature>
<proteinExistence type="predicted"/>
<dbReference type="EMBL" id="CP108264">
    <property type="protein sequence ID" value="WTU74873.1"/>
    <property type="molecule type" value="Genomic_DNA"/>
</dbReference>
<dbReference type="InterPro" id="IPR052032">
    <property type="entry name" value="ATP-dep_AA_Ligase"/>
</dbReference>
<dbReference type="GO" id="GO:0016874">
    <property type="term" value="F:ligase activity"/>
    <property type="evidence" value="ECO:0007669"/>
    <property type="project" value="UniProtKB-KW"/>
</dbReference>
<evidence type="ECO:0000256" key="2">
    <source>
        <dbReference type="ARBA" id="ARBA00022741"/>
    </source>
</evidence>
<keyword evidence="3 4" id="KW-0067">ATP-binding</keyword>
<dbReference type="GO" id="GO:0005524">
    <property type="term" value="F:ATP binding"/>
    <property type="evidence" value="ECO:0007669"/>
    <property type="project" value="UniProtKB-UniRule"/>
</dbReference>
<gene>
    <name evidence="6" type="ORF">OG327_17010</name>
</gene>
<evidence type="ECO:0000313" key="6">
    <source>
        <dbReference type="EMBL" id="WTU74873.1"/>
    </source>
</evidence>
<dbReference type="GO" id="GO:0046872">
    <property type="term" value="F:metal ion binding"/>
    <property type="evidence" value="ECO:0007669"/>
    <property type="project" value="InterPro"/>
</dbReference>
<dbReference type="SUPFAM" id="SSF56059">
    <property type="entry name" value="Glutathione synthetase ATP-binding domain-like"/>
    <property type="match status" value="1"/>
</dbReference>
<dbReference type="PANTHER" id="PTHR43585:SF2">
    <property type="entry name" value="ATP-GRASP ENZYME FSQD"/>
    <property type="match status" value="1"/>
</dbReference>
<evidence type="ECO:0000259" key="5">
    <source>
        <dbReference type="PROSITE" id="PS50975"/>
    </source>
</evidence>
<evidence type="ECO:0000256" key="3">
    <source>
        <dbReference type="ARBA" id="ARBA00022840"/>
    </source>
</evidence>
<keyword evidence="1" id="KW-0436">Ligase</keyword>
<evidence type="ECO:0000256" key="1">
    <source>
        <dbReference type="ARBA" id="ARBA00022598"/>
    </source>
</evidence>
<name>A0AAU2JTS3_9ACTN</name>
<organism evidence="6">
    <name type="scientific">Streptomyces sp. NBC_00049</name>
    <dbReference type="NCBI Taxonomy" id="2903617"/>
    <lineage>
        <taxon>Bacteria</taxon>
        <taxon>Bacillati</taxon>
        <taxon>Actinomycetota</taxon>
        <taxon>Actinomycetes</taxon>
        <taxon>Kitasatosporales</taxon>
        <taxon>Streptomycetaceae</taxon>
        <taxon>Streptomyces</taxon>
    </lineage>
</organism>
<dbReference type="AlphaFoldDB" id="A0AAU2JTS3"/>
<reference evidence="6" key="1">
    <citation type="submission" date="2022-10" db="EMBL/GenBank/DDBJ databases">
        <title>The complete genomes of actinobacterial strains from the NBC collection.</title>
        <authorList>
            <person name="Joergensen T.S."/>
            <person name="Alvarez Arevalo M."/>
            <person name="Sterndorff E.B."/>
            <person name="Faurdal D."/>
            <person name="Vuksanovic O."/>
            <person name="Mourched A.-S."/>
            <person name="Charusanti P."/>
            <person name="Shaw S."/>
            <person name="Blin K."/>
            <person name="Weber T."/>
        </authorList>
    </citation>
    <scope>NUCLEOTIDE SEQUENCE</scope>
    <source>
        <strain evidence="6">NBC_00049</strain>
    </source>
</reference>
<evidence type="ECO:0000256" key="4">
    <source>
        <dbReference type="PROSITE-ProRule" id="PRU00409"/>
    </source>
</evidence>